<protein>
    <submittedName>
        <fullName evidence="1">Uncharacterized protein</fullName>
    </submittedName>
</protein>
<keyword evidence="2" id="KW-1185">Reference proteome</keyword>
<accession>A0A1E3NXR1</accession>
<reference evidence="1 2" key="1">
    <citation type="journal article" date="2016" name="Proc. Natl. Acad. Sci. U.S.A.">
        <title>Comparative genomics of biotechnologically important yeasts.</title>
        <authorList>
            <person name="Riley R."/>
            <person name="Haridas S."/>
            <person name="Wolfe K.H."/>
            <person name="Lopes M.R."/>
            <person name="Hittinger C.T."/>
            <person name="Goeker M."/>
            <person name="Salamov A.A."/>
            <person name="Wisecaver J.H."/>
            <person name="Long T.M."/>
            <person name="Calvey C.H."/>
            <person name="Aerts A.L."/>
            <person name="Barry K.W."/>
            <person name="Choi C."/>
            <person name="Clum A."/>
            <person name="Coughlan A.Y."/>
            <person name="Deshpande S."/>
            <person name="Douglass A.P."/>
            <person name="Hanson S.J."/>
            <person name="Klenk H.-P."/>
            <person name="LaButti K.M."/>
            <person name="Lapidus A."/>
            <person name="Lindquist E.A."/>
            <person name="Lipzen A.M."/>
            <person name="Meier-Kolthoff J.P."/>
            <person name="Ohm R.A."/>
            <person name="Otillar R.P."/>
            <person name="Pangilinan J.L."/>
            <person name="Peng Y."/>
            <person name="Rokas A."/>
            <person name="Rosa C.A."/>
            <person name="Scheuner C."/>
            <person name="Sibirny A.A."/>
            <person name="Slot J.C."/>
            <person name="Stielow J.B."/>
            <person name="Sun H."/>
            <person name="Kurtzman C.P."/>
            <person name="Blackwell M."/>
            <person name="Grigoriev I.V."/>
            <person name="Jeffries T.W."/>
        </authorList>
    </citation>
    <scope>NUCLEOTIDE SEQUENCE [LARGE SCALE GENOMIC DNA]</scope>
    <source>
        <strain evidence="2">ATCC 58044 / CBS 1984 / NCYC 433 / NRRL Y-366-8</strain>
    </source>
</reference>
<proteinExistence type="predicted"/>
<evidence type="ECO:0000313" key="1">
    <source>
        <dbReference type="EMBL" id="ODQ57923.1"/>
    </source>
</evidence>
<dbReference type="Proteomes" id="UP000094112">
    <property type="component" value="Unassembled WGS sequence"/>
</dbReference>
<dbReference type="GeneID" id="30203723"/>
<gene>
    <name evidence="1" type="ORF">WICANDRAFT_94977</name>
</gene>
<dbReference type="EMBL" id="KV454212">
    <property type="protein sequence ID" value="ODQ57923.1"/>
    <property type="molecule type" value="Genomic_DNA"/>
</dbReference>
<dbReference type="RefSeq" id="XP_019037130.1">
    <property type="nucleotide sequence ID" value="XM_019186477.1"/>
</dbReference>
<organism evidence="1 2">
    <name type="scientific">Wickerhamomyces anomalus (strain ATCC 58044 / CBS 1984 / NCYC 433 / NRRL Y-366-8)</name>
    <name type="common">Yeast</name>
    <name type="synonym">Hansenula anomala</name>
    <dbReference type="NCBI Taxonomy" id="683960"/>
    <lineage>
        <taxon>Eukaryota</taxon>
        <taxon>Fungi</taxon>
        <taxon>Dikarya</taxon>
        <taxon>Ascomycota</taxon>
        <taxon>Saccharomycotina</taxon>
        <taxon>Saccharomycetes</taxon>
        <taxon>Phaffomycetales</taxon>
        <taxon>Wickerhamomycetaceae</taxon>
        <taxon>Wickerhamomyces</taxon>
    </lineage>
</organism>
<dbReference type="AlphaFoldDB" id="A0A1E3NXR1"/>
<evidence type="ECO:0000313" key="2">
    <source>
        <dbReference type="Proteomes" id="UP000094112"/>
    </source>
</evidence>
<name>A0A1E3NXR1_WICAA</name>
<feature type="non-terminal residue" evidence="1">
    <location>
        <position position="75"/>
    </location>
</feature>
<sequence length="75" mass="8443">MSFNGLLRLASRSFSAIKIQKNLTRKAQIPNAVIQVADFEVTKLNREIDPPALDTFALFCISFHILHTLGHVKVH</sequence>